<dbReference type="PANTHER" id="PTHR34475:SF1">
    <property type="entry name" value="CYTOSKELETON PROTEIN RODZ"/>
    <property type="match status" value="1"/>
</dbReference>
<evidence type="ECO:0000313" key="4">
    <source>
        <dbReference type="Proteomes" id="UP000016569"/>
    </source>
</evidence>
<dbReference type="AlphaFoldDB" id="A0A8E0NDK1"/>
<dbReference type="Gene3D" id="1.10.260.40">
    <property type="entry name" value="lambda repressor-like DNA-binding domains"/>
    <property type="match status" value="1"/>
</dbReference>
<dbReference type="OrthoDB" id="9790252at2"/>
<dbReference type="Pfam" id="PF13413">
    <property type="entry name" value="HTH_25"/>
    <property type="match status" value="1"/>
</dbReference>
<keyword evidence="2" id="KW-0472">Membrane</keyword>
<reference evidence="4" key="1">
    <citation type="journal article" date="2013" name="Genome Announc.">
        <title>Draft Genome Sequence of the Dimorphic Prosthecate Bacterium Brevundimonas abyssalis TAR-001T.</title>
        <authorList>
            <person name="Tsubouchi T."/>
            <person name="Nishi S."/>
            <person name="Usui K."/>
            <person name="Shimane Y."/>
            <person name="Takaki Y."/>
            <person name="Maruyama T."/>
            <person name="Hatada Y."/>
        </authorList>
    </citation>
    <scope>NUCLEOTIDE SEQUENCE [LARGE SCALE GENOMIC DNA]</scope>
    <source>
        <strain evidence="4">TAR-001</strain>
    </source>
</reference>
<dbReference type="InterPro" id="IPR050400">
    <property type="entry name" value="Bact_Cytoskel_RodZ"/>
</dbReference>
<keyword evidence="4" id="KW-1185">Reference proteome</keyword>
<dbReference type="SUPFAM" id="SSF47413">
    <property type="entry name" value="lambda repressor-like DNA-binding domains"/>
    <property type="match status" value="1"/>
</dbReference>
<feature type="compositionally biased region" description="Basic and acidic residues" evidence="1">
    <location>
        <begin position="14"/>
        <end position="25"/>
    </location>
</feature>
<feature type="region of interest" description="Disordered" evidence="1">
    <location>
        <begin position="1"/>
        <end position="25"/>
    </location>
</feature>
<accession>A0A8E0NDK1</accession>
<dbReference type="Proteomes" id="UP000016569">
    <property type="component" value="Unassembled WGS sequence"/>
</dbReference>
<keyword evidence="2" id="KW-0812">Transmembrane</keyword>
<organism evidence="3 4">
    <name type="scientific">Brevundimonas abyssalis TAR-001</name>
    <dbReference type="NCBI Taxonomy" id="1391729"/>
    <lineage>
        <taxon>Bacteria</taxon>
        <taxon>Pseudomonadati</taxon>
        <taxon>Pseudomonadota</taxon>
        <taxon>Alphaproteobacteria</taxon>
        <taxon>Caulobacterales</taxon>
        <taxon>Caulobacteraceae</taxon>
        <taxon>Brevundimonas</taxon>
    </lineage>
</organism>
<proteinExistence type="predicted"/>
<gene>
    <name evidence="3" type="ORF">MBEBAB_2685</name>
</gene>
<dbReference type="RefSeq" id="WP_021698529.1">
    <property type="nucleotide sequence ID" value="NZ_BATC01000074.1"/>
</dbReference>
<protein>
    <recommendedName>
        <fullName evidence="5">Helix-turn-helix domain-containing protein</fullName>
    </recommendedName>
</protein>
<dbReference type="CDD" id="cd00093">
    <property type="entry name" value="HTH_XRE"/>
    <property type="match status" value="1"/>
</dbReference>
<sequence>MGAGDMPLDAGFDPDERHDEAEWNDPHRILTESATLGEALRRAREHSARSIEDLSAATRVHIRYIRALEQGDFTALPSQVFALGYVRAYAAALGLDEQLAAERFKRESPHAPVGLQPPTGVDVTDARRRSPRLIAAAAVLVFAVVGWNVFQRVSLMQAPTPPAISDTPETWSLGSAPGVVRLGAPRAAPPDQTVPALYITPGLEAELTGIDPEDQAAVQAARTDAPVQAAFNPRGATYGAAPTASNVVIQARRAASLVVRMGDGRVLFARQLAAGEAWRAPLEVSATVDVSEPDAFAVYMNGEYDGPLGAALTPLSQLNSRAQAAARRTAAEAAARTERAVQAAAERAEQATASAAAATIQPAG</sequence>
<dbReference type="InterPro" id="IPR010982">
    <property type="entry name" value="Lambda_DNA-bd_dom_sf"/>
</dbReference>
<evidence type="ECO:0000313" key="3">
    <source>
        <dbReference type="EMBL" id="GAD60435.1"/>
    </source>
</evidence>
<dbReference type="PANTHER" id="PTHR34475">
    <property type="match status" value="1"/>
</dbReference>
<dbReference type="GO" id="GO:0003677">
    <property type="term" value="F:DNA binding"/>
    <property type="evidence" value="ECO:0007669"/>
    <property type="project" value="InterPro"/>
</dbReference>
<keyword evidence="2" id="KW-1133">Transmembrane helix</keyword>
<evidence type="ECO:0008006" key="5">
    <source>
        <dbReference type="Google" id="ProtNLM"/>
    </source>
</evidence>
<comment type="caution">
    <text evidence="3">The sequence shown here is derived from an EMBL/GenBank/DDBJ whole genome shotgun (WGS) entry which is preliminary data.</text>
</comment>
<feature type="transmembrane region" description="Helical" evidence="2">
    <location>
        <begin position="133"/>
        <end position="150"/>
    </location>
</feature>
<dbReference type="EMBL" id="BATC01000074">
    <property type="protein sequence ID" value="GAD60435.1"/>
    <property type="molecule type" value="Genomic_DNA"/>
</dbReference>
<evidence type="ECO:0000256" key="2">
    <source>
        <dbReference type="SAM" id="Phobius"/>
    </source>
</evidence>
<dbReference type="InterPro" id="IPR001387">
    <property type="entry name" value="Cro/C1-type_HTH"/>
</dbReference>
<evidence type="ECO:0000256" key="1">
    <source>
        <dbReference type="SAM" id="MobiDB-lite"/>
    </source>
</evidence>
<name>A0A8E0NDK1_9CAUL</name>